<evidence type="ECO:0000256" key="2">
    <source>
        <dbReference type="ARBA" id="ARBA00022670"/>
    </source>
</evidence>
<dbReference type="Proteomes" id="UP000007266">
    <property type="component" value="Linkage group 3"/>
</dbReference>
<dbReference type="SUPFAM" id="SSF56672">
    <property type="entry name" value="DNA/RNA polymerases"/>
    <property type="match status" value="1"/>
</dbReference>
<organism evidence="10 11">
    <name type="scientific">Tribolium castaneum</name>
    <name type="common">Red flour beetle</name>
    <dbReference type="NCBI Taxonomy" id="7070"/>
    <lineage>
        <taxon>Eukaryota</taxon>
        <taxon>Metazoa</taxon>
        <taxon>Ecdysozoa</taxon>
        <taxon>Arthropoda</taxon>
        <taxon>Hexapoda</taxon>
        <taxon>Insecta</taxon>
        <taxon>Pterygota</taxon>
        <taxon>Neoptera</taxon>
        <taxon>Endopterygota</taxon>
        <taxon>Coleoptera</taxon>
        <taxon>Polyphaga</taxon>
        <taxon>Cucujiformia</taxon>
        <taxon>Tenebrionidae</taxon>
        <taxon>Tenebrionidae incertae sedis</taxon>
        <taxon>Tribolium</taxon>
    </lineage>
</organism>
<dbReference type="Gene3D" id="3.30.70.270">
    <property type="match status" value="2"/>
</dbReference>
<dbReference type="PROSITE" id="PS50878">
    <property type="entry name" value="RT_POL"/>
    <property type="match status" value="1"/>
</dbReference>
<dbReference type="FunFam" id="3.10.10.10:FF:000007">
    <property type="entry name" value="Retrovirus-related Pol polyprotein from transposon 17.6-like Protein"/>
    <property type="match status" value="1"/>
</dbReference>
<dbReference type="eggNOG" id="KOG0017">
    <property type="taxonomic scope" value="Eukaryota"/>
</dbReference>
<evidence type="ECO:0000256" key="6">
    <source>
        <dbReference type="ARBA" id="ARBA00022759"/>
    </source>
</evidence>
<sequence length="659" mass="76925">MMIDTGSAKTLLSPKIAQNFYSNLIVSDPFEIHSVHGTTRHKASATIPLSKIFERPDLKHKHYLVDFNPKYNGLIGIDLIRKLNASLDFGKKLFVTNKVKIPIYFESDEIKKKKTIFKVTLPPRSEQIINIPVDKDINEGILSYIKFNKVEIPSSFVTVKNQIATTTIINPTEKELCFMLFEPLKIEAINTFYINPEPIITPIDSNIDQQLKENLKNIRISHLNSEEQRQIKNLCFDYRDIFYCENLPLTFNNQIKHYIRTKDNNPIFTKTYRYPEIHKEEVRKQINSMLTQGIIRPSTSPWSSPIWIVEKKLDASGKKKWRLVVDYRKLNEKIVNDKYPLPNITDILDKLGKSIYFTTLDLASGFHQVQMNPDDIEKTAFSTENGHYEYLRMPFGLKNAPATFQRVMDNILRGIQNEKCFVYLDDIIIFSTSLEEHIVRLKEVFERLRNANFKIQLDKSEFLRKEVAYLGHIITPEGVKPNPEKIKAVMKYPIPKTQKEIKSFLGLLGYYRRLIPNFALLTKPLTKCLKKNSKIKYNEQFIKSFETCKQIFTQPFILTTDASNVALGAVLSQGKLGEDQPIAYASRTLNETEQKYSPIEKVLLAIVWATKYFRPYLYGRKFTIYTDHRPLQWLFSLKEPNTKLVRWRLKLEEYDYDIV</sequence>
<evidence type="ECO:0000259" key="9">
    <source>
        <dbReference type="PROSITE" id="PS50878"/>
    </source>
</evidence>
<evidence type="ECO:0000313" key="10">
    <source>
        <dbReference type="EMBL" id="EFA01226.1"/>
    </source>
</evidence>
<evidence type="ECO:0000256" key="3">
    <source>
        <dbReference type="ARBA" id="ARBA00022679"/>
    </source>
</evidence>
<feature type="domain" description="Reverse transcriptase" evidence="9">
    <location>
        <begin position="290"/>
        <end position="474"/>
    </location>
</feature>
<dbReference type="STRING" id="7070.D6WE31"/>
<evidence type="ECO:0000256" key="7">
    <source>
        <dbReference type="ARBA" id="ARBA00022801"/>
    </source>
</evidence>
<proteinExistence type="predicted"/>
<protein>
    <recommendedName>
        <fullName evidence="1">RNA-directed DNA polymerase</fullName>
        <ecNumber evidence="1">2.7.7.49</ecNumber>
    </recommendedName>
</protein>
<dbReference type="AlphaFoldDB" id="D6WE31"/>
<dbReference type="Pfam" id="PF00078">
    <property type="entry name" value="RVT_1"/>
    <property type="match status" value="1"/>
</dbReference>
<keyword evidence="7" id="KW-0378">Hydrolase</keyword>
<dbReference type="FunFam" id="3.30.70.270:FF:000020">
    <property type="entry name" value="Transposon Tf2-6 polyprotein-like Protein"/>
    <property type="match status" value="1"/>
</dbReference>
<dbReference type="GO" id="GO:0004519">
    <property type="term" value="F:endonuclease activity"/>
    <property type="evidence" value="ECO:0007669"/>
    <property type="project" value="UniProtKB-KW"/>
</dbReference>
<dbReference type="Gene3D" id="3.10.10.10">
    <property type="entry name" value="HIV Type 1 Reverse Transcriptase, subunit A, domain 1"/>
    <property type="match status" value="1"/>
</dbReference>
<dbReference type="Pfam" id="PF17917">
    <property type="entry name" value="RT_RNaseH"/>
    <property type="match status" value="1"/>
</dbReference>
<dbReference type="GO" id="GO:0008233">
    <property type="term" value="F:peptidase activity"/>
    <property type="evidence" value="ECO:0007669"/>
    <property type="project" value="UniProtKB-KW"/>
</dbReference>
<dbReference type="CDD" id="cd01647">
    <property type="entry name" value="RT_LTR"/>
    <property type="match status" value="1"/>
</dbReference>
<evidence type="ECO:0000256" key="5">
    <source>
        <dbReference type="ARBA" id="ARBA00022722"/>
    </source>
</evidence>
<dbReference type="InterPro" id="IPR043128">
    <property type="entry name" value="Rev_trsase/Diguanyl_cyclase"/>
</dbReference>
<dbReference type="InterPro" id="IPR050951">
    <property type="entry name" value="Retrovirus_Pol_polyprotein"/>
</dbReference>
<name>D6WE31_TRICA</name>
<dbReference type="GO" id="GO:0006508">
    <property type="term" value="P:proteolysis"/>
    <property type="evidence" value="ECO:0007669"/>
    <property type="project" value="UniProtKB-KW"/>
</dbReference>
<keyword evidence="11" id="KW-1185">Reference proteome</keyword>
<dbReference type="InterPro" id="IPR000477">
    <property type="entry name" value="RT_dom"/>
</dbReference>
<dbReference type="CDD" id="cd09274">
    <property type="entry name" value="RNase_HI_RT_Ty3"/>
    <property type="match status" value="1"/>
</dbReference>
<dbReference type="EMBL" id="KQ971324">
    <property type="protein sequence ID" value="EFA01226.1"/>
    <property type="molecule type" value="Genomic_DNA"/>
</dbReference>
<dbReference type="InterPro" id="IPR043502">
    <property type="entry name" value="DNA/RNA_pol_sf"/>
</dbReference>
<evidence type="ECO:0000256" key="4">
    <source>
        <dbReference type="ARBA" id="ARBA00022695"/>
    </source>
</evidence>
<dbReference type="GO" id="GO:0003964">
    <property type="term" value="F:RNA-directed DNA polymerase activity"/>
    <property type="evidence" value="ECO:0007669"/>
    <property type="project" value="UniProtKB-KW"/>
</dbReference>
<keyword evidence="3" id="KW-0808">Transferase</keyword>
<keyword evidence="2" id="KW-0645">Protease</keyword>
<evidence type="ECO:0000313" key="11">
    <source>
        <dbReference type="Proteomes" id="UP000007266"/>
    </source>
</evidence>
<dbReference type="PhylomeDB" id="D6WE31"/>
<accession>D6WE31</accession>
<dbReference type="SUPFAM" id="SSF50630">
    <property type="entry name" value="Acid proteases"/>
    <property type="match status" value="1"/>
</dbReference>
<reference evidence="10 11" key="2">
    <citation type="journal article" date="2010" name="Nucleic Acids Res.">
        <title>BeetleBase in 2010: revisions to provide comprehensive genomic information for Tribolium castaneum.</title>
        <authorList>
            <person name="Kim H.S."/>
            <person name="Murphy T."/>
            <person name="Xia J."/>
            <person name="Caragea D."/>
            <person name="Park Y."/>
            <person name="Beeman R.W."/>
            <person name="Lorenzen M.D."/>
            <person name="Butcher S."/>
            <person name="Manak J.R."/>
            <person name="Brown S.J."/>
        </authorList>
    </citation>
    <scope>GENOME REANNOTATION</scope>
    <source>
        <strain evidence="10 11">Georgia GA2</strain>
    </source>
</reference>
<dbReference type="InParanoid" id="D6WE31"/>
<dbReference type="InterPro" id="IPR041373">
    <property type="entry name" value="RT_RNaseH"/>
</dbReference>
<evidence type="ECO:0000256" key="8">
    <source>
        <dbReference type="ARBA" id="ARBA00022918"/>
    </source>
</evidence>
<dbReference type="OMA" id="FATPQGH"/>
<keyword evidence="5" id="KW-0540">Nuclease</keyword>
<keyword evidence="8" id="KW-0695">RNA-directed DNA polymerase</keyword>
<keyword evidence="4" id="KW-0548">Nucleotidyltransferase</keyword>
<gene>
    <name evidence="10" type="primary">GLEAN_10553</name>
    <name evidence="10" type="ORF">TcasGA2_TC010553</name>
</gene>
<dbReference type="InterPro" id="IPR021109">
    <property type="entry name" value="Peptidase_aspartic_dom_sf"/>
</dbReference>
<reference evidence="10 11" key="1">
    <citation type="journal article" date="2008" name="Nature">
        <title>The genome of the model beetle and pest Tribolium castaneum.</title>
        <authorList>
            <consortium name="Tribolium Genome Sequencing Consortium"/>
            <person name="Richards S."/>
            <person name="Gibbs R.A."/>
            <person name="Weinstock G.M."/>
            <person name="Brown S.J."/>
            <person name="Denell R."/>
            <person name="Beeman R.W."/>
            <person name="Gibbs R."/>
            <person name="Beeman R.W."/>
            <person name="Brown S.J."/>
            <person name="Bucher G."/>
            <person name="Friedrich M."/>
            <person name="Grimmelikhuijzen C.J."/>
            <person name="Klingler M."/>
            <person name="Lorenzen M."/>
            <person name="Richards S."/>
            <person name="Roth S."/>
            <person name="Schroder R."/>
            <person name="Tautz D."/>
            <person name="Zdobnov E.M."/>
            <person name="Muzny D."/>
            <person name="Gibbs R.A."/>
            <person name="Weinstock G.M."/>
            <person name="Attaway T."/>
            <person name="Bell S."/>
            <person name="Buhay C.J."/>
            <person name="Chandrabose M.N."/>
            <person name="Chavez D."/>
            <person name="Clerk-Blankenburg K.P."/>
            <person name="Cree A."/>
            <person name="Dao M."/>
            <person name="Davis C."/>
            <person name="Chacko J."/>
            <person name="Dinh H."/>
            <person name="Dugan-Rocha S."/>
            <person name="Fowler G."/>
            <person name="Garner T.T."/>
            <person name="Garnes J."/>
            <person name="Gnirke A."/>
            <person name="Hawes A."/>
            <person name="Hernandez J."/>
            <person name="Hines S."/>
            <person name="Holder M."/>
            <person name="Hume J."/>
            <person name="Jhangiani S.N."/>
            <person name="Joshi V."/>
            <person name="Khan Z.M."/>
            <person name="Jackson L."/>
            <person name="Kovar C."/>
            <person name="Kowis A."/>
            <person name="Lee S."/>
            <person name="Lewis L.R."/>
            <person name="Margolis J."/>
            <person name="Morgan M."/>
            <person name="Nazareth L.V."/>
            <person name="Nguyen N."/>
            <person name="Okwuonu G."/>
            <person name="Parker D."/>
            <person name="Richards S."/>
            <person name="Ruiz S.J."/>
            <person name="Santibanez J."/>
            <person name="Savard J."/>
            <person name="Scherer S.E."/>
            <person name="Schneider B."/>
            <person name="Sodergren E."/>
            <person name="Tautz D."/>
            <person name="Vattahil S."/>
            <person name="Villasana D."/>
            <person name="White C.S."/>
            <person name="Wright R."/>
            <person name="Park Y."/>
            <person name="Beeman R.W."/>
            <person name="Lord J."/>
            <person name="Oppert B."/>
            <person name="Lorenzen M."/>
            <person name="Brown S."/>
            <person name="Wang L."/>
            <person name="Savard J."/>
            <person name="Tautz D."/>
            <person name="Richards S."/>
            <person name="Weinstock G."/>
            <person name="Gibbs R.A."/>
            <person name="Liu Y."/>
            <person name="Worley K."/>
            <person name="Weinstock G."/>
            <person name="Elsik C.G."/>
            <person name="Reese J.T."/>
            <person name="Elhaik E."/>
            <person name="Landan G."/>
            <person name="Graur D."/>
            <person name="Arensburger P."/>
            <person name="Atkinson P."/>
            <person name="Beeman R.W."/>
            <person name="Beidler J."/>
            <person name="Brown S.J."/>
            <person name="Demuth J.P."/>
            <person name="Drury D.W."/>
            <person name="Du Y.Z."/>
            <person name="Fujiwara H."/>
            <person name="Lorenzen M."/>
            <person name="Maselli V."/>
            <person name="Osanai M."/>
            <person name="Park Y."/>
            <person name="Robertson H.M."/>
            <person name="Tu Z."/>
            <person name="Wang J.J."/>
            <person name="Wang S."/>
            <person name="Richards S."/>
            <person name="Song H."/>
            <person name="Zhang L."/>
            <person name="Sodergren E."/>
            <person name="Werner D."/>
            <person name="Stanke M."/>
            <person name="Morgenstern B."/>
            <person name="Solovyev V."/>
            <person name="Kosarev P."/>
            <person name="Brown G."/>
            <person name="Chen H.C."/>
            <person name="Ermolaeva O."/>
            <person name="Hlavina W."/>
            <person name="Kapustin Y."/>
            <person name="Kiryutin B."/>
            <person name="Kitts P."/>
            <person name="Maglott D."/>
            <person name="Pruitt K."/>
            <person name="Sapojnikov V."/>
            <person name="Souvorov A."/>
            <person name="Mackey A.J."/>
            <person name="Waterhouse R.M."/>
            <person name="Wyder S."/>
            <person name="Zdobnov E.M."/>
            <person name="Zdobnov E.M."/>
            <person name="Wyder S."/>
            <person name="Kriventseva E.V."/>
            <person name="Kadowaki T."/>
            <person name="Bork P."/>
            <person name="Aranda M."/>
            <person name="Bao R."/>
            <person name="Beermann A."/>
            <person name="Berns N."/>
            <person name="Bolognesi R."/>
            <person name="Bonneton F."/>
            <person name="Bopp D."/>
            <person name="Brown S.J."/>
            <person name="Bucher G."/>
            <person name="Butts T."/>
            <person name="Chaumot A."/>
            <person name="Denell R.E."/>
            <person name="Ferrier D.E."/>
            <person name="Friedrich M."/>
            <person name="Gordon C.M."/>
            <person name="Jindra M."/>
            <person name="Klingler M."/>
            <person name="Lan Q."/>
            <person name="Lattorff H.M."/>
            <person name="Laudet V."/>
            <person name="von Levetsow C."/>
            <person name="Liu Z."/>
            <person name="Lutz R."/>
            <person name="Lynch J.A."/>
            <person name="da Fonseca R.N."/>
            <person name="Posnien N."/>
            <person name="Reuter R."/>
            <person name="Roth S."/>
            <person name="Savard J."/>
            <person name="Schinko J.B."/>
            <person name="Schmitt C."/>
            <person name="Schoppmeier M."/>
            <person name="Schroder R."/>
            <person name="Shippy T.D."/>
            <person name="Simonnet F."/>
            <person name="Marques-Souza H."/>
            <person name="Tautz D."/>
            <person name="Tomoyasu Y."/>
            <person name="Trauner J."/>
            <person name="Van der Zee M."/>
            <person name="Vervoort M."/>
            <person name="Wittkopp N."/>
            <person name="Wimmer E.A."/>
            <person name="Yang X."/>
            <person name="Jones A.K."/>
            <person name="Sattelle D.B."/>
            <person name="Ebert P.R."/>
            <person name="Nelson D."/>
            <person name="Scott J.G."/>
            <person name="Beeman R.W."/>
            <person name="Muthukrishnan S."/>
            <person name="Kramer K.J."/>
            <person name="Arakane Y."/>
            <person name="Beeman R.W."/>
            <person name="Zhu Q."/>
            <person name="Hogenkamp D."/>
            <person name="Dixit R."/>
            <person name="Oppert B."/>
            <person name="Jiang H."/>
            <person name="Zou Z."/>
            <person name="Marshall J."/>
            <person name="Elpidina E."/>
            <person name="Vinokurov K."/>
            <person name="Oppert C."/>
            <person name="Zou Z."/>
            <person name="Evans J."/>
            <person name="Lu Z."/>
            <person name="Zhao P."/>
            <person name="Sumathipala N."/>
            <person name="Altincicek B."/>
            <person name="Vilcinskas A."/>
            <person name="Williams M."/>
            <person name="Hultmark D."/>
            <person name="Hetru C."/>
            <person name="Jiang H."/>
            <person name="Grimmelikhuijzen C.J."/>
            <person name="Hauser F."/>
            <person name="Cazzamali G."/>
            <person name="Williamson M."/>
            <person name="Park Y."/>
            <person name="Li B."/>
            <person name="Tanaka Y."/>
            <person name="Predel R."/>
            <person name="Neupert S."/>
            <person name="Schachtner J."/>
            <person name="Verleyen P."/>
            <person name="Raible F."/>
            <person name="Bork P."/>
            <person name="Friedrich M."/>
            <person name="Walden K.K."/>
            <person name="Robertson H.M."/>
            <person name="Angeli S."/>
            <person name="Foret S."/>
            <person name="Bucher G."/>
            <person name="Schuetz S."/>
            <person name="Maleszka R."/>
            <person name="Wimmer E.A."/>
            <person name="Beeman R.W."/>
            <person name="Lorenzen M."/>
            <person name="Tomoyasu Y."/>
            <person name="Miller S.C."/>
            <person name="Grossmann D."/>
            <person name="Bucher G."/>
        </authorList>
    </citation>
    <scope>NUCLEOTIDE SEQUENCE [LARGE SCALE GENOMIC DNA]</scope>
    <source>
        <strain evidence="10 11">Georgia GA2</strain>
    </source>
</reference>
<dbReference type="PANTHER" id="PTHR37984:SF5">
    <property type="entry name" value="PROTEIN NYNRIN-LIKE"/>
    <property type="match status" value="1"/>
</dbReference>
<evidence type="ECO:0000256" key="1">
    <source>
        <dbReference type="ARBA" id="ARBA00012493"/>
    </source>
</evidence>
<dbReference type="PANTHER" id="PTHR37984">
    <property type="entry name" value="PROTEIN CBG26694"/>
    <property type="match status" value="1"/>
</dbReference>
<dbReference type="Gene3D" id="2.40.70.10">
    <property type="entry name" value="Acid Proteases"/>
    <property type="match status" value="1"/>
</dbReference>
<keyword evidence="6" id="KW-0255">Endonuclease</keyword>
<dbReference type="HOGENOM" id="CLU_454327_0_0_1"/>
<dbReference type="EC" id="2.7.7.49" evidence="1"/>